<accession>A0ABW9XGD5</accession>
<dbReference type="InterPro" id="IPR007921">
    <property type="entry name" value="CHAP_dom"/>
</dbReference>
<dbReference type="SUPFAM" id="SSF54001">
    <property type="entry name" value="Cysteine proteinases"/>
    <property type="match status" value="1"/>
</dbReference>
<feature type="domain" description="Peptidase C51" evidence="2">
    <location>
        <begin position="3"/>
        <end position="124"/>
    </location>
</feature>
<sequence length="158" mass="16660">MARISALVLTVAAMVLTPVASQAGVLQCAPYARQVSGIQLFGAAATWWGQAAGQYGRGQTPRVGAVLAFRATGSMRSGHVATVSKVLDDRRVILNHANWSGPGMIERSAMAEDVSPNGDWTQVRVYYAPIGKLGLRASPTYGFIYGHGMPGADIALND</sequence>
<gene>
    <name evidence="3" type="ORF">GTZ99_13645</name>
</gene>
<feature type="signal peptide" evidence="1">
    <location>
        <begin position="1"/>
        <end position="23"/>
    </location>
</feature>
<evidence type="ECO:0000256" key="1">
    <source>
        <dbReference type="SAM" id="SignalP"/>
    </source>
</evidence>
<dbReference type="PROSITE" id="PS50911">
    <property type="entry name" value="CHAP"/>
    <property type="match status" value="1"/>
</dbReference>
<dbReference type="EMBL" id="JAAAPO010000005">
    <property type="protein sequence ID" value="NBC37593.1"/>
    <property type="molecule type" value="Genomic_DNA"/>
</dbReference>
<keyword evidence="1" id="KW-0732">Signal</keyword>
<comment type="caution">
    <text evidence="3">The sequence shown here is derived from an EMBL/GenBank/DDBJ whole genome shotgun (WGS) entry which is preliminary data.</text>
</comment>
<evidence type="ECO:0000313" key="4">
    <source>
        <dbReference type="Proteomes" id="UP000753724"/>
    </source>
</evidence>
<evidence type="ECO:0000259" key="2">
    <source>
        <dbReference type="PROSITE" id="PS50911"/>
    </source>
</evidence>
<keyword evidence="4" id="KW-1185">Reference proteome</keyword>
<reference evidence="4" key="1">
    <citation type="submission" date="2020-01" db="EMBL/GenBank/DDBJ databases">
        <title>Sphingomonas sp. strain CSW-10.</title>
        <authorList>
            <person name="Chen W.-M."/>
        </authorList>
    </citation>
    <scope>NUCLEOTIDE SEQUENCE [LARGE SCALE GENOMIC DNA]</scope>
    <source>
        <strain evidence="4">FSY-8</strain>
    </source>
</reference>
<dbReference type="Gene3D" id="3.90.1720.10">
    <property type="entry name" value="endopeptidase domain like (from Nostoc punctiforme)"/>
    <property type="match status" value="1"/>
</dbReference>
<dbReference type="Proteomes" id="UP000753724">
    <property type="component" value="Unassembled WGS sequence"/>
</dbReference>
<evidence type="ECO:0000313" key="3">
    <source>
        <dbReference type="EMBL" id="NBC37593.1"/>
    </source>
</evidence>
<name>A0ABW9XGD5_9SPHN</name>
<dbReference type="Pfam" id="PF05257">
    <property type="entry name" value="CHAP"/>
    <property type="match status" value="1"/>
</dbReference>
<organism evidence="3 4">
    <name type="scientific">Novosphingobium ovatum</name>
    <dbReference type="NCBI Taxonomy" id="1908523"/>
    <lineage>
        <taxon>Bacteria</taxon>
        <taxon>Pseudomonadati</taxon>
        <taxon>Pseudomonadota</taxon>
        <taxon>Alphaproteobacteria</taxon>
        <taxon>Sphingomonadales</taxon>
        <taxon>Sphingomonadaceae</taxon>
        <taxon>Novosphingobium</taxon>
    </lineage>
</organism>
<protein>
    <submittedName>
        <fullName evidence="3">CHAP domain-containing protein</fullName>
    </submittedName>
</protein>
<dbReference type="RefSeq" id="WP_161720069.1">
    <property type="nucleotide sequence ID" value="NZ_JAAAPO010000005.1"/>
</dbReference>
<dbReference type="InterPro" id="IPR038765">
    <property type="entry name" value="Papain-like_cys_pep_sf"/>
</dbReference>
<proteinExistence type="predicted"/>
<feature type="chain" id="PRO_5046914595" evidence="1">
    <location>
        <begin position="24"/>
        <end position="158"/>
    </location>
</feature>